<sequence length="134" mass="14604">MAAPTTAWSRFVDDLRVEGPHGPLFAGFLVYDAQGKVQLAEGWFTDANGAATKALFAAATDDTMSRHTVVLRSYAFQIIRNEYGNFAAVAHHRKLGLLTQRCGVAVVAAIVAWPYTVQTTFATMEAFGHRLRSA</sequence>
<evidence type="ECO:0000313" key="2">
    <source>
        <dbReference type="Proteomes" id="UP000243579"/>
    </source>
</evidence>
<organism evidence="1 2">
    <name type="scientific">Achlya hypogyna</name>
    <name type="common">Oomycete</name>
    <name type="synonym">Protoachlya hypogyna</name>
    <dbReference type="NCBI Taxonomy" id="1202772"/>
    <lineage>
        <taxon>Eukaryota</taxon>
        <taxon>Sar</taxon>
        <taxon>Stramenopiles</taxon>
        <taxon>Oomycota</taxon>
        <taxon>Saprolegniomycetes</taxon>
        <taxon>Saprolegniales</taxon>
        <taxon>Achlyaceae</taxon>
        <taxon>Achlya</taxon>
    </lineage>
</organism>
<gene>
    <name evidence="1" type="ORF">ACHHYP_02682</name>
</gene>
<reference evidence="1 2" key="1">
    <citation type="journal article" date="2014" name="Genome Biol. Evol.">
        <title>The secreted proteins of Achlya hypogyna and Thraustotheca clavata identify the ancestral oomycete secretome and reveal gene acquisitions by horizontal gene transfer.</title>
        <authorList>
            <person name="Misner I."/>
            <person name="Blouin N."/>
            <person name="Leonard G."/>
            <person name="Richards T.A."/>
            <person name="Lane C.E."/>
        </authorList>
    </citation>
    <scope>NUCLEOTIDE SEQUENCE [LARGE SCALE GENOMIC DNA]</scope>
    <source>
        <strain evidence="1 2">ATCC 48635</strain>
    </source>
</reference>
<evidence type="ECO:0000313" key="1">
    <source>
        <dbReference type="EMBL" id="OQS00769.1"/>
    </source>
</evidence>
<dbReference type="OrthoDB" id="58633at2759"/>
<dbReference type="EMBL" id="JNBR01000024">
    <property type="protein sequence ID" value="OQS00769.1"/>
    <property type="molecule type" value="Genomic_DNA"/>
</dbReference>
<keyword evidence="2" id="KW-1185">Reference proteome</keyword>
<comment type="caution">
    <text evidence="1">The sequence shown here is derived from an EMBL/GenBank/DDBJ whole genome shotgun (WGS) entry which is preliminary data.</text>
</comment>
<evidence type="ECO:0008006" key="3">
    <source>
        <dbReference type="Google" id="ProtNLM"/>
    </source>
</evidence>
<accession>A0A1V9ZS19</accession>
<dbReference type="AlphaFoldDB" id="A0A1V9ZS19"/>
<dbReference type="Proteomes" id="UP000243579">
    <property type="component" value="Unassembled WGS sequence"/>
</dbReference>
<proteinExistence type="predicted"/>
<name>A0A1V9ZS19_ACHHY</name>
<protein>
    <recommendedName>
        <fullName evidence="3">Roadblock/LAMTOR2 domain-containing protein</fullName>
    </recommendedName>
</protein>